<comment type="similarity">
    <text evidence="1">Belongs to the asp23 family.</text>
</comment>
<accession>Z9JUF0</accession>
<comment type="caution">
    <text evidence="3">The sequence shown here is derived from an EMBL/GenBank/DDBJ whole genome shotgun (WGS) entry which is preliminary data.</text>
</comment>
<dbReference type="PANTHER" id="PTHR34297:SF3">
    <property type="entry name" value="ALKALINE SHOCK PROTEIN 23"/>
    <property type="match status" value="1"/>
</dbReference>
<dbReference type="RefSeq" id="WP_038371954.1">
    <property type="nucleotide sequence ID" value="NZ_BAAAOW010000003.1"/>
</dbReference>
<evidence type="ECO:0000256" key="2">
    <source>
        <dbReference type="SAM" id="MobiDB-lite"/>
    </source>
</evidence>
<dbReference type="Pfam" id="PF03780">
    <property type="entry name" value="Asp23"/>
    <property type="match status" value="1"/>
</dbReference>
<dbReference type="PATRIC" id="fig|396014.3.peg.1614"/>
<evidence type="ECO:0000313" key="4">
    <source>
        <dbReference type="Proteomes" id="UP000023067"/>
    </source>
</evidence>
<dbReference type="STRING" id="396014.BF93_16345"/>
<keyword evidence="4" id="KW-1185">Reference proteome</keyword>
<evidence type="ECO:0000256" key="1">
    <source>
        <dbReference type="ARBA" id="ARBA00005721"/>
    </source>
</evidence>
<dbReference type="OrthoDB" id="9808942at2"/>
<dbReference type="InterPro" id="IPR005531">
    <property type="entry name" value="Asp23"/>
</dbReference>
<evidence type="ECO:0000313" key="3">
    <source>
        <dbReference type="EMBL" id="EWS81392.1"/>
    </source>
</evidence>
<proteinExistence type="inferred from homology"/>
<feature type="region of interest" description="Disordered" evidence="2">
    <location>
        <begin position="1"/>
        <end position="45"/>
    </location>
</feature>
<sequence length="171" mass="17870">MASTPDPQAGQQQDARPGSRAAAAGARQEDAAQTPRGPLQTSRGITTLDETVVAKIAGMAAREVPGVHDMGNAARRMFSAVTDRIPNAQTNVAGGISVEKGDTQTAIDVTIVVEYGASIVEVGDAIRRSIIEQIETTTGLEVLEVNVNVVDVHLPEDDAARDEGARGTELQ</sequence>
<dbReference type="PANTHER" id="PTHR34297">
    <property type="entry name" value="HYPOTHETICAL CYTOSOLIC PROTEIN-RELATED"/>
    <property type="match status" value="1"/>
</dbReference>
<reference evidence="3 4" key="1">
    <citation type="submission" date="2014-02" db="EMBL/GenBank/DDBJ databases">
        <title>Genome sequence of Brachybacterium phenoliresistens strain W13A50.</title>
        <authorList>
            <person name="Wang X."/>
        </authorList>
    </citation>
    <scope>NUCLEOTIDE SEQUENCE [LARGE SCALE GENOMIC DNA]</scope>
    <source>
        <strain evidence="3 4">W13A50</strain>
    </source>
</reference>
<dbReference type="HOGENOM" id="CLU_113198_1_0_11"/>
<feature type="compositionally biased region" description="Polar residues" evidence="2">
    <location>
        <begin position="1"/>
        <end position="12"/>
    </location>
</feature>
<dbReference type="eggNOG" id="COG1302">
    <property type="taxonomic scope" value="Bacteria"/>
</dbReference>
<dbReference type="AlphaFoldDB" id="Z9JUF0"/>
<dbReference type="EMBL" id="JDYK01000007">
    <property type="protein sequence ID" value="EWS81392.1"/>
    <property type="molecule type" value="Genomic_DNA"/>
</dbReference>
<name>Z9JUF0_9MICO</name>
<organism evidence="3 4">
    <name type="scientific">Brachybacterium phenoliresistens</name>
    <dbReference type="NCBI Taxonomy" id="396014"/>
    <lineage>
        <taxon>Bacteria</taxon>
        <taxon>Bacillati</taxon>
        <taxon>Actinomycetota</taxon>
        <taxon>Actinomycetes</taxon>
        <taxon>Micrococcales</taxon>
        <taxon>Dermabacteraceae</taxon>
        <taxon>Brachybacterium</taxon>
    </lineage>
</organism>
<protein>
    <submittedName>
        <fullName evidence="3">Alkaline shock protein 23</fullName>
    </submittedName>
</protein>
<gene>
    <name evidence="3" type="ORF">BF93_16345</name>
</gene>
<dbReference type="Proteomes" id="UP000023067">
    <property type="component" value="Unassembled WGS sequence"/>
</dbReference>
<feature type="compositionally biased region" description="Low complexity" evidence="2">
    <location>
        <begin position="13"/>
        <end position="26"/>
    </location>
</feature>